<evidence type="ECO:0000256" key="2">
    <source>
        <dbReference type="RuleBase" id="RU363072"/>
    </source>
</evidence>
<keyword evidence="2" id="KW-0732">Signal</keyword>
<reference evidence="3 4" key="1">
    <citation type="submission" date="2023-03" db="EMBL/GenBank/DDBJ databases">
        <title>Altererythrobacter sp. CAU 1644 isolated from sand.</title>
        <authorList>
            <person name="Kim W."/>
        </authorList>
    </citation>
    <scope>NUCLEOTIDE SEQUENCE [LARGE SCALE GENOMIC DNA]</scope>
    <source>
        <strain evidence="3 4">CAU 1644</strain>
    </source>
</reference>
<sequence length="416" mass="43627">MLSKARLLAGTSVLLLALSGPLAAQGADAASAEEPQEAGAAIAPVAPVAQPDPGPIAARLVVSQFVDRPISGDAEKTLRYSGRADAYVDIGGSSFGADDSLTLTIRPEFTWGKDSNGTIGLIPNNTALFRGEGREDFDLSVSISKRWNSGAKLIVGKVNVLDQGGRLPVVGSDGHYGFQNLSMALPPSAIIPNTITGALLEVPTEKVLYRLWVFDPDSQYGRSGFETAFGSGVGFLGSVTFPVKIGGKPGYYALKLSGSTRNDINADSLPAVLIPAPGSGFGTDRGEFAAVLAGYQYLGVYPEAPGKGWGIFGQVYLSKGDPTFLDKSGFIGISGNPRARPQDRFGLAWFRYSLTDGLVDALANRIPLEDEEGVEAFYTLGIGEHLQLTADVQLVDSAIAPRDTGVIAGLRLTAAF</sequence>
<dbReference type="RefSeq" id="WP_278017178.1">
    <property type="nucleotide sequence ID" value="NZ_CP121106.1"/>
</dbReference>
<name>A0ABY8FU10_9SPHN</name>
<protein>
    <submittedName>
        <fullName evidence="3">Carbohydrate porin</fullName>
    </submittedName>
</protein>
<accession>A0ABY8FU10</accession>
<proteinExistence type="inferred from homology"/>
<evidence type="ECO:0000313" key="3">
    <source>
        <dbReference type="EMBL" id="WFL78488.1"/>
    </source>
</evidence>
<evidence type="ECO:0000256" key="1">
    <source>
        <dbReference type="ARBA" id="ARBA00008769"/>
    </source>
</evidence>
<keyword evidence="4" id="KW-1185">Reference proteome</keyword>
<evidence type="ECO:0000313" key="4">
    <source>
        <dbReference type="Proteomes" id="UP001215827"/>
    </source>
</evidence>
<dbReference type="Pfam" id="PF04966">
    <property type="entry name" value="OprB"/>
    <property type="match status" value="1"/>
</dbReference>
<dbReference type="Proteomes" id="UP001215827">
    <property type="component" value="Chromosome"/>
</dbReference>
<gene>
    <name evidence="3" type="ORF">P7228_05325</name>
</gene>
<feature type="chain" id="PRO_5044967645" evidence="2">
    <location>
        <begin position="27"/>
        <end position="416"/>
    </location>
</feature>
<comment type="similarity">
    <text evidence="1 2">Belongs to the OprB family.</text>
</comment>
<dbReference type="InterPro" id="IPR007049">
    <property type="entry name" value="Carb-sel_porin_OprB"/>
</dbReference>
<dbReference type="InterPro" id="IPR038673">
    <property type="entry name" value="OprB_sf"/>
</dbReference>
<dbReference type="EMBL" id="CP121106">
    <property type="protein sequence ID" value="WFL78488.1"/>
    <property type="molecule type" value="Genomic_DNA"/>
</dbReference>
<dbReference type="Gene3D" id="2.40.160.180">
    <property type="entry name" value="Carbohydrate-selective porin OprB"/>
    <property type="match status" value="1"/>
</dbReference>
<organism evidence="3 4">
    <name type="scientific">Altererythrobacter arenosus</name>
    <dbReference type="NCBI Taxonomy" id="3032592"/>
    <lineage>
        <taxon>Bacteria</taxon>
        <taxon>Pseudomonadati</taxon>
        <taxon>Pseudomonadota</taxon>
        <taxon>Alphaproteobacteria</taxon>
        <taxon>Sphingomonadales</taxon>
        <taxon>Erythrobacteraceae</taxon>
        <taxon>Altererythrobacter</taxon>
    </lineage>
</organism>
<feature type="signal peptide" evidence="2">
    <location>
        <begin position="1"/>
        <end position="26"/>
    </location>
</feature>